<gene>
    <name evidence="4" type="ORF">GF1_26700</name>
</gene>
<dbReference type="SUPFAM" id="SSF48695">
    <property type="entry name" value="Multiheme cytochromes"/>
    <property type="match status" value="2"/>
</dbReference>
<keyword evidence="5" id="KW-1185">Reference proteome</keyword>
<dbReference type="Gene3D" id="3.90.10.10">
    <property type="entry name" value="Cytochrome C3"/>
    <property type="match status" value="1"/>
</dbReference>
<proteinExistence type="predicted"/>
<evidence type="ECO:0000256" key="1">
    <source>
        <dbReference type="ARBA" id="ARBA00022729"/>
    </source>
</evidence>
<dbReference type="KEGG" id="ddu:GF1_26700"/>
<organism evidence="4 5">
    <name type="scientific">Desulfolithobacter dissulfuricans</name>
    <dbReference type="NCBI Taxonomy" id="2795293"/>
    <lineage>
        <taxon>Bacteria</taxon>
        <taxon>Pseudomonadati</taxon>
        <taxon>Thermodesulfobacteriota</taxon>
        <taxon>Desulfobulbia</taxon>
        <taxon>Desulfobulbales</taxon>
        <taxon>Desulfobulbaceae</taxon>
        <taxon>Desulfolithobacter</taxon>
    </lineage>
</organism>
<dbReference type="InterPro" id="IPR051829">
    <property type="entry name" value="Multiheme_Cytochr_ET"/>
</dbReference>
<dbReference type="InterPro" id="IPR010177">
    <property type="entry name" value="Paired_CXXCH_1"/>
</dbReference>
<feature type="domain" description="Doubled CXXCH motif" evidence="3">
    <location>
        <begin position="205"/>
        <end position="239"/>
    </location>
</feature>
<reference evidence="4" key="1">
    <citation type="submission" date="2020-12" db="EMBL/GenBank/DDBJ databases">
        <title>Desulfobium dissulfuricans gen. nov., sp. nov., a novel mesophilic, sulfate-reducing bacterium isolated from a deep-sea hydrothermal vent.</title>
        <authorList>
            <person name="Hashimoto Y."/>
            <person name="Tame A."/>
            <person name="Sawayama S."/>
            <person name="Miyazaki J."/>
            <person name="Takai K."/>
            <person name="Nakagawa S."/>
        </authorList>
    </citation>
    <scope>NUCLEOTIDE SEQUENCE</scope>
    <source>
        <strain evidence="4">GF1</strain>
    </source>
</reference>
<dbReference type="Pfam" id="PF09699">
    <property type="entry name" value="Paired_CXXCH_1"/>
    <property type="match status" value="3"/>
</dbReference>
<dbReference type="PANTHER" id="PTHR35038">
    <property type="entry name" value="DISSIMILATORY SULFITE REDUCTASE SIRA"/>
    <property type="match status" value="1"/>
</dbReference>
<evidence type="ECO:0000313" key="5">
    <source>
        <dbReference type="Proteomes" id="UP001063350"/>
    </source>
</evidence>
<feature type="signal peptide" evidence="2">
    <location>
        <begin position="1"/>
        <end position="30"/>
    </location>
</feature>
<dbReference type="Proteomes" id="UP001063350">
    <property type="component" value="Chromosome"/>
</dbReference>
<dbReference type="Gene3D" id="1.10.1130.10">
    <property type="entry name" value="Flavocytochrome C3, Chain A"/>
    <property type="match status" value="3"/>
</dbReference>
<feature type="chain" id="PRO_5037364933" evidence="2">
    <location>
        <begin position="31"/>
        <end position="673"/>
    </location>
</feature>
<evidence type="ECO:0000313" key="4">
    <source>
        <dbReference type="EMBL" id="BCO10294.1"/>
    </source>
</evidence>
<sequence>MVVSGVRRHTPRGILLMLFILQVLTGLAQAEDTSVEAPRNPSSAKECALCHYRWIDTFFIDGRGSDLVPYQAVKVVASAEICFSCHDGSVVDSRDRVYNDRRHPINKPPPPDMEIPSIFPLDENGFMQCATCHTAHGVPSEMGIEKTIFIRASNENSAMCRMCHRDKTGGPDRGNHPVDTTRLDISPELVRMGGVIGTEKNRVICETCHSVHGAANDKFLVDTASGGAHLCLDCHADKADLVGSSHDLRKTAPQSVNLKGKIPEESGICGACHLVHGGSRVVLWGREMPEKSSGSTSQDFCLGCHREQGVAPKKLLSGFSHPLEVSLFDKGMQPELPVYDLRGQAVSLDRGMLTCSTCHDPHRGTTQKTGTEGREHFLRQAVTPSPELCRQCHPEEALVERTDHDLLASGKDLTNIQGAPPRQSGPCGVCHLIHNAKSKELWAMPLSATRKSPPSEAVCLSCHNRRGVAAKKVIRRYSHPVNINPTRRKIRTTLPLYTRKDTRKGKKGLMTCLTCHNPHRWDHREKKVRLTAGMEGDARNSFLRLPASPSPILCGDCHRRKRFVEMTEHDMIVMAPASTNMKGQRPLESGTCGACHVVHNSRNKVRLWARKFGRGAGVMDRMCKSCHRRGDLAEAKVPRVDSHPEGMLITNVGRNIEGKPNYFPCLTTGPGKR</sequence>
<evidence type="ECO:0000259" key="3">
    <source>
        <dbReference type="Pfam" id="PF09699"/>
    </source>
</evidence>
<name>A0A915XIY3_9BACT</name>
<evidence type="ECO:0000256" key="2">
    <source>
        <dbReference type="SAM" id="SignalP"/>
    </source>
</evidence>
<accession>A0A915XIY3</accession>
<dbReference type="EMBL" id="AP024233">
    <property type="protein sequence ID" value="BCO10294.1"/>
    <property type="molecule type" value="Genomic_DNA"/>
</dbReference>
<dbReference type="PANTHER" id="PTHR35038:SF6">
    <property type="entry name" value="SURFACE LOCALIZED DECAHEME CYTOCHROME C LIPOPROTEIN"/>
    <property type="match status" value="1"/>
</dbReference>
<dbReference type="GO" id="GO:0016491">
    <property type="term" value="F:oxidoreductase activity"/>
    <property type="evidence" value="ECO:0007669"/>
    <property type="project" value="TreeGrafter"/>
</dbReference>
<feature type="domain" description="Doubled CXXCH motif" evidence="3">
    <location>
        <begin position="354"/>
        <end position="396"/>
    </location>
</feature>
<protein>
    <submittedName>
        <fullName evidence="4">Cytochrome c</fullName>
    </submittedName>
</protein>
<keyword evidence="1 2" id="KW-0732">Signal</keyword>
<feature type="domain" description="Doubled CXXCH motif" evidence="3">
    <location>
        <begin position="586"/>
        <end position="629"/>
    </location>
</feature>
<dbReference type="AlphaFoldDB" id="A0A915XIY3"/>
<dbReference type="InterPro" id="IPR036280">
    <property type="entry name" value="Multihaem_cyt_sf"/>
</dbReference>